<evidence type="ECO:0000313" key="3">
    <source>
        <dbReference type="EMBL" id="RLO07888.1"/>
    </source>
</evidence>
<gene>
    <name evidence="3" type="ORF">DYB28_006935</name>
    <name evidence="1" type="ORF">DYB35_009969</name>
    <name evidence="2" type="ORF">DYB37_010359</name>
</gene>
<organism evidence="2 5">
    <name type="scientific">Aphanomyces astaci</name>
    <name type="common">Crayfish plague agent</name>
    <dbReference type="NCBI Taxonomy" id="112090"/>
    <lineage>
        <taxon>Eukaryota</taxon>
        <taxon>Sar</taxon>
        <taxon>Stramenopiles</taxon>
        <taxon>Oomycota</taxon>
        <taxon>Saprolegniomycetes</taxon>
        <taxon>Saprolegniales</taxon>
        <taxon>Verrucalvaceae</taxon>
        <taxon>Aphanomyces</taxon>
    </lineage>
</organism>
<reference evidence="3 4" key="1">
    <citation type="journal article" date="2018" name="J. Invertebr. Pathol.">
        <title>New genotyping method for the causative agent of crayfish plague (Aphanomyces astaci) based on whole genome data.</title>
        <authorList>
            <person name="Minardi D."/>
            <person name="Studholme D.J."/>
            <person name="van der Giezen M."/>
            <person name="Pretto T."/>
            <person name="Oidtmann B."/>
        </authorList>
    </citation>
    <scope>NUCLEOTIDE SEQUENCE [LARGE SCALE GENOMIC DNA]</scope>
    <source>
        <strain evidence="3 4">KB13</strain>
    </source>
</reference>
<evidence type="ECO:0000313" key="6">
    <source>
        <dbReference type="Proteomes" id="UP000285712"/>
    </source>
</evidence>
<sequence length="81" mass="9097">MVSNISLLRQNIFDPALLAFHYIGWLLAWDWAVATREVLSFQGDIGSINVLSTPLLDVGSLVNPLEIPLNVTYYIRYACLT</sequence>
<evidence type="ECO:0000313" key="4">
    <source>
        <dbReference type="Proteomes" id="UP000275652"/>
    </source>
</evidence>
<evidence type="ECO:0000313" key="2">
    <source>
        <dbReference type="EMBL" id="RHZ12340.1"/>
    </source>
</evidence>
<dbReference type="EMBL" id="QUTI01022645">
    <property type="protein sequence ID" value="RLO07888.1"/>
    <property type="molecule type" value="Genomic_DNA"/>
</dbReference>
<evidence type="ECO:0000313" key="5">
    <source>
        <dbReference type="Proteomes" id="UP000285430"/>
    </source>
</evidence>
<name>A0A3L6VH45_APHAT</name>
<accession>A0A3L6VH45</accession>
<comment type="caution">
    <text evidence="2">The sequence shown here is derived from an EMBL/GenBank/DDBJ whole genome shotgun (WGS) entry which is preliminary data.</text>
</comment>
<dbReference type="AlphaFoldDB" id="A0A3L6VH45"/>
<dbReference type="EMBL" id="QUTH01004752">
    <property type="protein sequence ID" value="RHZ12340.1"/>
    <property type="molecule type" value="Genomic_DNA"/>
</dbReference>
<dbReference type="Proteomes" id="UP000285430">
    <property type="component" value="Unassembled WGS sequence"/>
</dbReference>
<reference evidence="5 6" key="2">
    <citation type="submission" date="2018-08" db="EMBL/GenBank/DDBJ databases">
        <title>Aphanomyces genome sequencing and annotation.</title>
        <authorList>
            <person name="Minardi D."/>
            <person name="Oidtmann B."/>
            <person name="Van Der Giezen M."/>
            <person name="Studholme D.J."/>
        </authorList>
    </citation>
    <scope>NUCLEOTIDE SEQUENCE [LARGE SCALE GENOMIC DNA]</scope>
    <source>
        <strain evidence="2 5">Da</strain>
        <strain evidence="1 6">Sv</strain>
    </source>
</reference>
<dbReference type="Proteomes" id="UP000275652">
    <property type="component" value="Unassembled WGS sequence"/>
</dbReference>
<dbReference type="Proteomes" id="UP000285712">
    <property type="component" value="Unassembled WGS sequence"/>
</dbReference>
<protein>
    <submittedName>
        <fullName evidence="2">Uncharacterized protein</fullName>
    </submittedName>
</protein>
<dbReference type="EMBL" id="QUTG01001841">
    <property type="protein sequence ID" value="RHY98610.1"/>
    <property type="molecule type" value="Genomic_DNA"/>
</dbReference>
<proteinExistence type="predicted"/>
<evidence type="ECO:0000313" key="1">
    <source>
        <dbReference type="EMBL" id="RHY98610.1"/>
    </source>
</evidence>